<dbReference type="GO" id="GO:0006886">
    <property type="term" value="P:intracellular protein transport"/>
    <property type="evidence" value="ECO:0000318"/>
    <property type="project" value="GO_Central"/>
</dbReference>
<dbReference type="GO" id="GO:0003924">
    <property type="term" value="F:GTPase activity"/>
    <property type="evidence" value="ECO:0000318"/>
    <property type="project" value="GO_Central"/>
</dbReference>
<dbReference type="STRING" id="5722.A2EPF4"/>
<dbReference type="OrthoDB" id="63533at2759"/>
<dbReference type="Pfam" id="PF00071">
    <property type="entry name" value="Ras"/>
    <property type="match status" value="1"/>
</dbReference>
<evidence type="ECO:0000313" key="3">
    <source>
        <dbReference type="Proteomes" id="UP000001542"/>
    </source>
</evidence>
<dbReference type="SMART" id="SM00176">
    <property type="entry name" value="RAN"/>
    <property type="match status" value="1"/>
</dbReference>
<dbReference type="InParanoid" id="A2EPF4"/>
<dbReference type="OMA" id="HIQSSAK"/>
<dbReference type="SMART" id="SM00175">
    <property type="entry name" value="RAB"/>
    <property type="match status" value="1"/>
</dbReference>
<dbReference type="SMR" id="A2EPF4"/>
<proteinExistence type="predicted"/>
<dbReference type="PROSITE" id="PS51421">
    <property type="entry name" value="RAS"/>
    <property type="match status" value="1"/>
</dbReference>
<keyword evidence="3" id="KW-1185">Reference proteome</keyword>
<dbReference type="EMBL" id="DS113448">
    <property type="protein sequence ID" value="EAY05462.1"/>
    <property type="molecule type" value="Genomic_DNA"/>
</dbReference>
<sequence length="198" mass="22105">MNKVKIVLVGSAHTGKTSIINRYIYGGFTPHTMPSTQPGFFQKKVQNGEGEIQVEIWDTAGQEQYHALSPMFYRDADGGIVVFDLTDSSSFAKSKQWINEIRAARGDDCTIFLVGNKSDLQSIRTVTLETMQNFAKSINVSVYETSAKTGENIELLFNSVVKQISKSAKLNANFNTQRMRSTVRFTQPAEEKSVKCCK</sequence>
<dbReference type="FunFam" id="3.40.50.300:FF:002608">
    <property type="entry name" value="Small GTP-binding protein, putative"/>
    <property type="match status" value="1"/>
</dbReference>
<dbReference type="VEuPathDB" id="TrichDB:TVAG_286400"/>
<dbReference type="RefSeq" id="XP_001317685.1">
    <property type="nucleotide sequence ID" value="XM_001317650.1"/>
</dbReference>
<dbReference type="GO" id="GO:0005525">
    <property type="term" value="F:GTP binding"/>
    <property type="evidence" value="ECO:0007669"/>
    <property type="project" value="InterPro"/>
</dbReference>
<evidence type="ECO:0000313" key="2">
    <source>
        <dbReference type="EMBL" id="EAY05462.1"/>
    </source>
</evidence>
<dbReference type="SUPFAM" id="SSF52540">
    <property type="entry name" value="P-loop containing nucleoside triphosphate hydrolases"/>
    <property type="match status" value="1"/>
</dbReference>
<dbReference type="NCBIfam" id="TIGR00231">
    <property type="entry name" value="small_GTP"/>
    <property type="match status" value="1"/>
</dbReference>
<dbReference type="GO" id="GO:0012505">
    <property type="term" value="C:endomembrane system"/>
    <property type="evidence" value="ECO:0000318"/>
    <property type="project" value="GO_Central"/>
</dbReference>
<dbReference type="SMART" id="SM00174">
    <property type="entry name" value="RHO"/>
    <property type="match status" value="1"/>
</dbReference>
<reference evidence="2" key="2">
    <citation type="journal article" date="2007" name="Science">
        <title>Draft genome sequence of the sexually transmitted pathogen Trichomonas vaginalis.</title>
        <authorList>
            <person name="Carlton J.M."/>
            <person name="Hirt R.P."/>
            <person name="Silva J.C."/>
            <person name="Delcher A.L."/>
            <person name="Schatz M."/>
            <person name="Zhao Q."/>
            <person name="Wortman J.R."/>
            <person name="Bidwell S.L."/>
            <person name="Alsmark U.C.M."/>
            <person name="Besteiro S."/>
            <person name="Sicheritz-Ponten T."/>
            <person name="Noel C.J."/>
            <person name="Dacks J.B."/>
            <person name="Foster P.G."/>
            <person name="Simillion C."/>
            <person name="Van de Peer Y."/>
            <person name="Miranda-Saavedra D."/>
            <person name="Barton G.J."/>
            <person name="Westrop G.D."/>
            <person name="Mueller S."/>
            <person name="Dessi D."/>
            <person name="Fiori P.L."/>
            <person name="Ren Q."/>
            <person name="Paulsen I."/>
            <person name="Zhang H."/>
            <person name="Bastida-Corcuera F.D."/>
            <person name="Simoes-Barbosa A."/>
            <person name="Brown M.T."/>
            <person name="Hayes R.D."/>
            <person name="Mukherjee M."/>
            <person name="Okumura C.Y."/>
            <person name="Schneider R."/>
            <person name="Smith A.J."/>
            <person name="Vanacova S."/>
            <person name="Villalvazo M."/>
            <person name="Haas B.J."/>
            <person name="Pertea M."/>
            <person name="Feldblyum T.V."/>
            <person name="Utterback T.R."/>
            <person name="Shu C.L."/>
            <person name="Osoegawa K."/>
            <person name="de Jong P.J."/>
            <person name="Hrdy I."/>
            <person name="Horvathova L."/>
            <person name="Zubacova Z."/>
            <person name="Dolezal P."/>
            <person name="Malik S.B."/>
            <person name="Logsdon J.M. Jr."/>
            <person name="Henze K."/>
            <person name="Gupta A."/>
            <person name="Wang C.C."/>
            <person name="Dunne R.L."/>
            <person name="Upcroft J.A."/>
            <person name="Upcroft P."/>
            <person name="White O."/>
            <person name="Salzberg S.L."/>
            <person name="Tang P."/>
            <person name="Chiu C.-H."/>
            <person name="Lee Y.-S."/>
            <person name="Embley T.M."/>
            <person name="Coombs G.H."/>
            <person name="Mottram J.C."/>
            <person name="Tachezy J."/>
            <person name="Fraser-Liggett C.M."/>
            <person name="Johnson P.J."/>
        </authorList>
    </citation>
    <scope>NUCLEOTIDE SEQUENCE [LARGE SCALE GENOMIC DNA]</scope>
    <source>
        <strain evidence="2">G3</strain>
    </source>
</reference>
<dbReference type="InterPro" id="IPR005225">
    <property type="entry name" value="Small_GTP-bd"/>
</dbReference>
<dbReference type="SMART" id="SM00173">
    <property type="entry name" value="RAS"/>
    <property type="match status" value="1"/>
</dbReference>
<protein>
    <submittedName>
        <fullName evidence="2">Small GTP-binding protein, putative</fullName>
    </submittedName>
</protein>
<accession>A2EPF4</accession>
<dbReference type="InterPro" id="IPR027417">
    <property type="entry name" value="P-loop_NTPase"/>
</dbReference>
<dbReference type="PANTHER" id="PTHR47978">
    <property type="match status" value="1"/>
</dbReference>
<dbReference type="Gene3D" id="3.40.50.300">
    <property type="entry name" value="P-loop containing nucleotide triphosphate hydrolases"/>
    <property type="match status" value="1"/>
</dbReference>
<organism evidence="2 3">
    <name type="scientific">Trichomonas vaginalis (strain ATCC PRA-98 / G3)</name>
    <dbReference type="NCBI Taxonomy" id="412133"/>
    <lineage>
        <taxon>Eukaryota</taxon>
        <taxon>Metamonada</taxon>
        <taxon>Parabasalia</taxon>
        <taxon>Trichomonadida</taxon>
        <taxon>Trichomonadidae</taxon>
        <taxon>Trichomonas</taxon>
    </lineage>
</organism>
<dbReference type="KEGG" id="tva:4763328"/>
<dbReference type="VEuPathDB" id="TrichDB:TVAGG3_0616160"/>
<dbReference type="Proteomes" id="UP000001542">
    <property type="component" value="Unassembled WGS sequence"/>
</dbReference>
<gene>
    <name evidence="2" type="ORF">TVAG_286400</name>
</gene>
<evidence type="ECO:0000256" key="1">
    <source>
        <dbReference type="ARBA" id="ARBA00022741"/>
    </source>
</evidence>
<dbReference type="eggNOG" id="KOG0088">
    <property type="taxonomic scope" value="Eukaryota"/>
</dbReference>
<keyword evidence="1" id="KW-0547">Nucleotide-binding</keyword>
<dbReference type="PROSITE" id="PS51419">
    <property type="entry name" value="RAB"/>
    <property type="match status" value="1"/>
</dbReference>
<dbReference type="AlphaFoldDB" id="A2EPF4"/>
<reference evidence="2" key="1">
    <citation type="submission" date="2006-10" db="EMBL/GenBank/DDBJ databases">
        <authorList>
            <person name="Amadeo P."/>
            <person name="Zhao Q."/>
            <person name="Wortman J."/>
            <person name="Fraser-Liggett C."/>
            <person name="Carlton J."/>
        </authorList>
    </citation>
    <scope>NUCLEOTIDE SEQUENCE</scope>
    <source>
        <strain evidence="2">G3</strain>
    </source>
</reference>
<name>A2EPF4_TRIV3</name>
<dbReference type="PRINTS" id="PR00449">
    <property type="entry name" value="RASTRNSFRMNG"/>
</dbReference>
<dbReference type="InterPro" id="IPR001806">
    <property type="entry name" value="Small_GTPase"/>
</dbReference>